<dbReference type="Pfam" id="PF03321">
    <property type="entry name" value="GH3"/>
    <property type="match status" value="1"/>
</dbReference>
<evidence type="ECO:0000259" key="4">
    <source>
        <dbReference type="Pfam" id="PF23572"/>
    </source>
</evidence>
<dbReference type="InterPro" id="IPR055378">
    <property type="entry name" value="GH3_C"/>
</dbReference>
<dbReference type="PANTHER" id="PTHR31901:SF7">
    <property type="entry name" value="INDOLE-3-ACETIC ACID-AMIDO SYNTHETASE GH3.2-RELATED"/>
    <property type="match status" value="1"/>
</dbReference>
<name>A0A7J9BY36_GOSGO</name>
<evidence type="ECO:0008006" key="7">
    <source>
        <dbReference type="Google" id="ProtNLM"/>
    </source>
</evidence>
<comment type="caution">
    <text evidence="5">The sequence shown here is derived from an EMBL/GenBank/DDBJ whole genome shotgun (WGS) entry which is preliminary data.</text>
</comment>
<accession>A0A7J9BY36</accession>
<dbReference type="OrthoDB" id="10004661at2759"/>
<proteinExistence type="inferred from homology"/>
<organism evidence="5 6">
    <name type="scientific">Gossypium gossypioides</name>
    <name type="common">Mexican cotton</name>
    <name type="synonym">Selera gossypioides</name>
    <dbReference type="NCBI Taxonomy" id="34282"/>
    <lineage>
        <taxon>Eukaryota</taxon>
        <taxon>Viridiplantae</taxon>
        <taxon>Streptophyta</taxon>
        <taxon>Embryophyta</taxon>
        <taxon>Tracheophyta</taxon>
        <taxon>Spermatophyta</taxon>
        <taxon>Magnoliopsida</taxon>
        <taxon>eudicotyledons</taxon>
        <taxon>Gunneridae</taxon>
        <taxon>Pentapetalae</taxon>
        <taxon>rosids</taxon>
        <taxon>malvids</taxon>
        <taxon>Malvales</taxon>
        <taxon>Malvaceae</taxon>
        <taxon>Malvoideae</taxon>
        <taxon>Gossypium</taxon>
    </lineage>
</organism>
<dbReference type="GO" id="GO:0016881">
    <property type="term" value="F:acid-amino acid ligase activity"/>
    <property type="evidence" value="ECO:0007669"/>
    <property type="project" value="TreeGrafter"/>
</dbReference>
<reference evidence="5 6" key="1">
    <citation type="journal article" date="2019" name="Genome Biol. Evol.">
        <title>Insights into the evolution of the New World diploid cottons (Gossypium, subgenus Houzingenia) based on genome sequencing.</title>
        <authorList>
            <person name="Grover C.E."/>
            <person name="Arick M.A. 2nd"/>
            <person name="Thrash A."/>
            <person name="Conover J.L."/>
            <person name="Sanders W.S."/>
            <person name="Peterson D.G."/>
            <person name="Frelichowski J.E."/>
            <person name="Scheffler J.A."/>
            <person name="Scheffler B.E."/>
            <person name="Wendel J.F."/>
        </authorList>
    </citation>
    <scope>NUCLEOTIDE SEQUENCE [LARGE SCALE GENOMIC DNA]</scope>
    <source>
        <strain evidence="5">5</strain>
        <tissue evidence="5">Leaf</tissue>
    </source>
</reference>
<sequence>MFMAVESTLPTPVRTPASDKDAKALQFIEEMTKNVDSVQERVLREILSRNAETEYLKRFSLNGATDRETFKSRIPVVTYEDIQPEIQRIANGDKSPIFSVHPISEFLTSSGTSAGERKLMPTIHEELDRRQLLYSLLMPVMNLYVPGLDKGKGLYFLFVKAETKTPGGLLARPVLTSYYNSDHFKTRPYDPFNVYTSPNEAILCVDSFQSMYAQMLCGLIMRDEVLRVGAVFASGLLRAIHFLQNNWKQLAHDIATGTLNPKITDAPVRECMRIILKPNPELAQLVTMECYEENWECIIKRIWPRTKYLDVIVTGAMAQYIPTLEYYSGGLPMACTMYASSECYFGLNLNPMCKPSEVTYTIMPNMAYFEFLPHGSSTSCLVDLADVEVGKEYELILTTYAGLCRYRVGDILRVTSFHNAAPQFRFIRRKNVLLSIESDKTDEAELQNAVENASLLLKEFNTSVVEYTSYADTKQIPGHYVIYWELLVKDSDIAPTDDVLNRCCLQMEESLNSVYRQSRVADNSIGPLEIRVVENGTFEELMDYAISRGASINQYKVPRCISFTPIMELLNSRVVSKHFSPDLPHWTPERRR</sequence>
<evidence type="ECO:0000259" key="3">
    <source>
        <dbReference type="Pfam" id="PF23571"/>
    </source>
</evidence>
<comment type="similarity">
    <text evidence="1">Belongs to the IAA-amido conjugating enzyme family.</text>
</comment>
<evidence type="ECO:0000313" key="6">
    <source>
        <dbReference type="Proteomes" id="UP000593579"/>
    </source>
</evidence>
<dbReference type="GO" id="GO:0005737">
    <property type="term" value="C:cytoplasm"/>
    <property type="evidence" value="ECO:0007669"/>
    <property type="project" value="TreeGrafter"/>
</dbReference>
<evidence type="ECO:0000313" key="5">
    <source>
        <dbReference type="EMBL" id="MBA0741102.1"/>
    </source>
</evidence>
<evidence type="ECO:0000256" key="1">
    <source>
        <dbReference type="ARBA" id="ARBA00008068"/>
    </source>
</evidence>
<feature type="domain" description="GH3 middle" evidence="3">
    <location>
        <begin position="360"/>
        <end position="429"/>
    </location>
</feature>
<dbReference type="InterPro" id="IPR055377">
    <property type="entry name" value="GH3_M"/>
</dbReference>
<dbReference type="InterPro" id="IPR004993">
    <property type="entry name" value="GH3"/>
</dbReference>
<dbReference type="Proteomes" id="UP000593579">
    <property type="component" value="Unassembled WGS sequence"/>
</dbReference>
<dbReference type="Pfam" id="PF23572">
    <property type="entry name" value="GH3_C"/>
    <property type="match status" value="1"/>
</dbReference>
<dbReference type="EMBL" id="JABEZY010000007">
    <property type="protein sequence ID" value="MBA0741102.1"/>
    <property type="molecule type" value="Genomic_DNA"/>
</dbReference>
<feature type="domain" description="GH3 C-terminal" evidence="4">
    <location>
        <begin position="445"/>
        <end position="563"/>
    </location>
</feature>
<dbReference type="PANTHER" id="PTHR31901">
    <property type="entry name" value="GH3 DOMAIN-CONTAINING PROTEIN"/>
    <property type="match status" value="1"/>
</dbReference>
<keyword evidence="6" id="KW-1185">Reference proteome</keyword>
<dbReference type="AlphaFoldDB" id="A0A7J9BY36"/>
<evidence type="ECO:0000256" key="2">
    <source>
        <dbReference type="ARBA" id="ARBA00022598"/>
    </source>
</evidence>
<keyword evidence="2" id="KW-0436">Ligase</keyword>
<dbReference type="Pfam" id="PF23571">
    <property type="entry name" value="GH3_M"/>
    <property type="match status" value="1"/>
</dbReference>
<gene>
    <name evidence="5" type="ORF">Gogos_014273</name>
</gene>
<protein>
    <recommendedName>
        <fullName evidence="7">Indole-3-acetic acid-amido synthetase GH3.1</fullName>
    </recommendedName>
</protein>